<comment type="caution">
    <text evidence="1">The sequence shown here is derived from an EMBL/GenBank/DDBJ whole genome shotgun (WGS) entry which is preliminary data.</text>
</comment>
<protein>
    <submittedName>
        <fullName evidence="1">Ras guanine nucleotide exchange factor domain-containing protein</fullName>
    </submittedName>
</protein>
<reference evidence="1" key="1">
    <citation type="journal article" date="2021" name="Environ. Microbiol.">
        <title>Gene family expansions and transcriptome signatures uncover fungal adaptations to wood decay.</title>
        <authorList>
            <person name="Hage H."/>
            <person name="Miyauchi S."/>
            <person name="Viragh M."/>
            <person name="Drula E."/>
            <person name="Min B."/>
            <person name="Chaduli D."/>
            <person name="Navarro D."/>
            <person name="Favel A."/>
            <person name="Norest M."/>
            <person name="Lesage-Meessen L."/>
            <person name="Balint B."/>
            <person name="Merenyi Z."/>
            <person name="de Eugenio L."/>
            <person name="Morin E."/>
            <person name="Martinez A.T."/>
            <person name="Baldrian P."/>
            <person name="Stursova M."/>
            <person name="Martinez M.J."/>
            <person name="Novotny C."/>
            <person name="Magnuson J.K."/>
            <person name="Spatafora J.W."/>
            <person name="Maurice S."/>
            <person name="Pangilinan J."/>
            <person name="Andreopoulos W."/>
            <person name="LaButti K."/>
            <person name="Hundley H."/>
            <person name="Na H."/>
            <person name="Kuo A."/>
            <person name="Barry K."/>
            <person name="Lipzen A."/>
            <person name="Henrissat B."/>
            <person name="Riley R."/>
            <person name="Ahrendt S."/>
            <person name="Nagy L.G."/>
            <person name="Grigoriev I.V."/>
            <person name="Martin F."/>
            <person name="Rosso M.N."/>
        </authorList>
    </citation>
    <scope>NUCLEOTIDE SEQUENCE</scope>
    <source>
        <strain evidence="1">CBS 384.51</strain>
    </source>
</reference>
<name>A0ACB8TYM5_9APHY</name>
<evidence type="ECO:0000313" key="1">
    <source>
        <dbReference type="EMBL" id="KAI0086969.1"/>
    </source>
</evidence>
<keyword evidence="2" id="KW-1185">Reference proteome</keyword>
<evidence type="ECO:0000313" key="2">
    <source>
        <dbReference type="Proteomes" id="UP001055072"/>
    </source>
</evidence>
<dbReference type="Proteomes" id="UP001055072">
    <property type="component" value="Unassembled WGS sequence"/>
</dbReference>
<organism evidence="1 2">
    <name type="scientific">Irpex rosettiformis</name>
    <dbReference type="NCBI Taxonomy" id="378272"/>
    <lineage>
        <taxon>Eukaryota</taxon>
        <taxon>Fungi</taxon>
        <taxon>Dikarya</taxon>
        <taxon>Basidiomycota</taxon>
        <taxon>Agaricomycotina</taxon>
        <taxon>Agaricomycetes</taxon>
        <taxon>Polyporales</taxon>
        <taxon>Irpicaceae</taxon>
        <taxon>Irpex</taxon>
    </lineage>
</organism>
<dbReference type="EMBL" id="MU274920">
    <property type="protein sequence ID" value="KAI0086969.1"/>
    <property type="molecule type" value="Genomic_DNA"/>
</dbReference>
<proteinExistence type="predicted"/>
<sequence length="786" mass="90019">MKVSRSPPTQSSMARAKPFQSPSSTSLGISIRASTTVLGEYVNPLAVSNEPRRNKLSGGAINPLTHPFPRPKPQPVQEADLVDFDPIPCIDSVSRTFTKKFDLEPIESYAIAQKACSKAWHDRDTSLALSGSEKFIAASKALRELILTISMPGSMGMHAQRAINHVESWEGMLESHCSKIHLPMSEESRSTHWIFGFYLVTRIRDCNNDLVHIIGLPCRLDHPLLSKLIRRIDIHEIEKPGIFSRLVERTLAQLPSLKDTKVKKDITKAEREVPEVSKYPAVAPTPPAGPDIPAPAPEYFDQCTDQSLTELNVDLRAASIAFHLTFRHHEATSTDLPIPVTGKDLSDESIITEANIPTLVRYLTDHFEDSSVATSQLLDAFFRFFRYITTPQRLLQLLTNRYLEKPPKHSSKNDRLRWHSDHVFTKLFIVRMIARWLECYYLHAEDKIILDWLSHFTRKYVVKDEDLPPSASKLITLQQLECDAGRKGVTYIPILERTIAEGKLRIKDYPETAFTKHLFSLKSLKDDKMISHADILLFHNEGGPEEIARTLTRLAAMRFQERVPSELIRWKRLSEGMWLKHGYIFANALAMWTSQVILEQKLPSNRAKAYEVMVEVAQICHDMRNFSSAFAIVAVLVNERVTRLRHTRKLVSEKHKKYMHQLEEFFKSDNNAAYNAEMRRPPAPAVPNPVVVSDQLSQLTADQGFHEKILKGRDEIGLIDFYTLRRLGRIVKDVERCFIPYEVPVHALVEDWVKSRLQPLEDRNIFDFNDEMDKLSHLREPEDHLR</sequence>
<gene>
    <name evidence="1" type="ORF">BDY19DRAFT_995401</name>
</gene>
<accession>A0ACB8TYM5</accession>